<keyword evidence="7" id="KW-0997">Cell inner membrane</keyword>
<keyword evidence="6 7" id="KW-0961">Cell wall biogenesis/degradation</keyword>
<keyword evidence="1 7" id="KW-1003">Cell membrane</keyword>
<dbReference type="EC" id="4.2.2.29" evidence="7"/>
<dbReference type="PANTHER" id="PTHR30518:SF2">
    <property type="entry name" value="ENDOLYTIC MUREIN TRANSGLYCOSYLASE"/>
    <property type="match status" value="1"/>
</dbReference>
<reference evidence="8 9" key="1">
    <citation type="submission" date="2020-06" db="EMBL/GenBank/DDBJ databases">
        <title>Mannheimia pernigra sp. nov. isolated from bovine respiratory tract.</title>
        <authorList>
            <person name="Kuhnert P."/>
            <person name="Akarsu-Egger H."/>
        </authorList>
    </citation>
    <scope>NUCLEOTIDE SEQUENCE [LARGE SCALE GENOMIC DNA]</scope>
    <source>
        <strain evidence="8 9">BNO311</strain>
    </source>
</reference>
<organism evidence="8 9">
    <name type="scientific">Mannheimia pernigra</name>
    <dbReference type="NCBI Taxonomy" id="111844"/>
    <lineage>
        <taxon>Bacteria</taxon>
        <taxon>Pseudomonadati</taxon>
        <taxon>Pseudomonadota</taxon>
        <taxon>Gammaproteobacteria</taxon>
        <taxon>Pasteurellales</taxon>
        <taxon>Pasteurellaceae</taxon>
        <taxon>Mannheimia</taxon>
    </lineage>
</organism>
<proteinExistence type="inferred from homology"/>
<evidence type="ECO:0000313" key="9">
    <source>
        <dbReference type="Proteomes" id="UP000509660"/>
    </source>
</evidence>
<keyword evidence="5 7" id="KW-0456">Lyase</keyword>
<evidence type="ECO:0000256" key="7">
    <source>
        <dbReference type="HAMAP-Rule" id="MF_02065"/>
    </source>
</evidence>
<dbReference type="GO" id="GO:0008932">
    <property type="term" value="F:lytic endotransglycosylase activity"/>
    <property type="evidence" value="ECO:0007669"/>
    <property type="project" value="UniProtKB-UniRule"/>
</dbReference>
<dbReference type="Proteomes" id="UP000509660">
    <property type="component" value="Chromosome"/>
</dbReference>
<sequence length="349" mass="39610">MLKKILIALSLAGVIACGGLFYGYQKLNSLAEHQITAQPDQLFILEKGISSHRLAGLLKEQGIITHNDADLLPYLMRLHPELSKFKAGAYSLNNLATVKDLLVHLNSGKEVQLNVQFIEGRTFQNGYEQLSKANYLQQTLQDKSEKEIAELLGIPYTKIEGWIAPDTYRYTPNSTDLALLQRAYQRQKTILENAWQNRAENLPLANPYEMLILASIVEKETGIASERPKIASVFINRLRIKMRLQTDPTVIYGMGNRYDGNIRRKDLEEVTLYNTYQIDGLPPTPIAMPSEASIKAVSNPDYTPYLYFVADGTGGHKFSKTLKDHNKAVQEWIQIERKRKNNQSNEQKK</sequence>
<name>A0A7D5HUD4_9PAST</name>
<dbReference type="GO" id="GO:0005886">
    <property type="term" value="C:plasma membrane"/>
    <property type="evidence" value="ECO:0007669"/>
    <property type="project" value="UniProtKB-UniRule"/>
</dbReference>
<dbReference type="Pfam" id="PF02618">
    <property type="entry name" value="YceG"/>
    <property type="match status" value="1"/>
</dbReference>
<dbReference type="FunFam" id="3.30.160.60:FF:000242">
    <property type="entry name" value="Endolytic murein transglycosylase"/>
    <property type="match status" value="1"/>
</dbReference>
<gene>
    <name evidence="7 8" type="primary">mltG</name>
    <name evidence="8" type="ORF">HV559_03310</name>
</gene>
<dbReference type="NCBIfam" id="TIGR00247">
    <property type="entry name" value="endolytic transglycosylase MltG"/>
    <property type="match status" value="1"/>
</dbReference>
<evidence type="ECO:0000256" key="3">
    <source>
        <dbReference type="ARBA" id="ARBA00022989"/>
    </source>
</evidence>
<dbReference type="GO" id="GO:0009252">
    <property type="term" value="P:peptidoglycan biosynthetic process"/>
    <property type="evidence" value="ECO:0007669"/>
    <property type="project" value="UniProtKB-UniRule"/>
</dbReference>
<dbReference type="PANTHER" id="PTHR30518">
    <property type="entry name" value="ENDOLYTIC MUREIN TRANSGLYCOSYLASE"/>
    <property type="match status" value="1"/>
</dbReference>
<dbReference type="InterPro" id="IPR003770">
    <property type="entry name" value="MLTG-like"/>
</dbReference>
<dbReference type="AlphaFoldDB" id="A0A7D5HUD4"/>
<evidence type="ECO:0000256" key="5">
    <source>
        <dbReference type="ARBA" id="ARBA00023239"/>
    </source>
</evidence>
<evidence type="ECO:0000256" key="2">
    <source>
        <dbReference type="ARBA" id="ARBA00022692"/>
    </source>
</evidence>
<keyword evidence="4 7" id="KW-0472">Membrane</keyword>
<protein>
    <recommendedName>
        <fullName evidence="7">Endolytic murein transglycosylase</fullName>
        <ecNumber evidence="7">4.2.2.29</ecNumber>
    </recommendedName>
    <alternativeName>
        <fullName evidence="7">Peptidoglycan lytic transglycosylase</fullName>
    </alternativeName>
    <alternativeName>
        <fullName evidence="7">Peptidoglycan polymerization terminase</fullName>
    </alternativeName>
</protein>
<evidence type="ECO:0000256" key="4">
    <source>
        <dbReference type="ARBA" id="ARBA00023136"/>
    </source>
</evidence>
<evidence type="ECO:0000256" key="6">
    <source>
        <dbReference type="ARBA" id="ARBA00023316"/>
    </source>
</evidence>
<feature type="site" description="Important for catalytic activity" evidence="7">
    <location>
        <position position="220"/>
    </location>
</feature>
<keyword evidence="3 7" id="KW-1133">Transmembrane helix</keyword>
<evidence type="ECO:0000256" key="1">
    <source>
        <dbReference type="ARBA" id="ARBA00022475"/>
    </source>
</evidence>
<comment type="function">
    <text evidence="7">Functions as a peptidoglycan terminase that cleaves nascent peptidoglycan strands endolytically to terminate their elongation.</text>
</comment>
<dbReference type="CDD" id="cd08010">
    <property type="entry name" value="MltG_like"/>
    <property type="match status" value="1"/>
</dbReference>
<dbReference type="Gene3D" id="3.30.160.60">
    <property type="entry name" value="Classic Zinc Finger"/>
    <property type="match status" value="2"/>
</dbReference>
<dbReference type="GO" id="GO:0071555">
    <property type="term" value="P:cell wall organization"/>
    <property type="evidence" value="ECO:0007669"/>
    <property type="project" value="UniProtKB-KW"/>
</dbReference>
<keyword evidence="9" id="KW-1185">Reference proteome</keyword>
<comment type="similarity">
    <text evidence="7">Belongs to the transglycosylase MltG family.</text>
</comment>
<dbReference type="PROSITE" id="PS51257">
    <property type="entry name" value="PROKAR_LIPOPROTEIN"/>
    <property type="match status" value="1"/>
</dbReference>
<keyword evidence="2 7" id="KW-0812">Transmembrane</keyword>
<accession>A0A7D5HUD4</accession>
<dbReference type="HAMAP" id="MF_02065">
    <property type="entry name" value="MltG"/>
    <property type="match status" value="1"/>
</dbReference>
<evidence type="ECO:0000313" key="8">
    <source>
        <dbReference type="EMBL" id="QLB39971.1"/>
    </source>
</evidence>
<dbReference type="RefSeq" id="WP_176809550.1">
    <property type="nucleotide sequence ID" value="NZ_CP055306.1"/>
</dbReference>
<dbReference type="EMBL" id="CP055306">
    <property type="protein sequence ID" value="QLB39971.1"/>
    <property type="molecule type" value="Genomic_DNA"/>
</dbReference>
<comment type="catalytic activity">
    <reaction evidence="7">
        <text>a peptidoglycan chain = a peptidoglycan chain with N-acetyl-1,6-anhydromuramyl-[peptide] at the reducing end + a peptidoglycan chain with N-acetylglucosamine at the non-reducing end.</text>
        <dbReference type="EC" id="4.2.2.29"/>
    </reaction>
</comment>